<dbReference type="FunFam" id="1.10.150.310:FF:000001">
    <property type="entry name" value="RNA-binding transcriptional accessory protein"/>
    <property type="match status" value="1"/>
</dbReference>
<dbReference type="InterPro" id="IPR006641">
    <property type="entry name" value="YqgF/RNaseH-like_dom"/>
</dbReference>
<dbReference type="InterPro" id="IPR050437">
    <property type="entry name" value="Ribos_protein_bS1-like"/>
</dbReference>
<sequence>MINAIAAEFNLPEKKIDTVVKLLKEGNTIPFIARYRKEMTGGLDDKTLRDIEQRVSYLEKLTQRKEEIAKNIEEQGKLTAQLTKEIQAATTLARLEDLYRPYKQKKSTRAAKAREKGLEPLAQHIYQQDQPLNQEILAQYINPEMDLNNGEDCLAGSLDIIAEWISDNAELRSILRQLSHKETLLTASAKEEVHDTPYRDYADYKETVMSIPAHRILAINRGERDGFLSVNVDFPREKISSFYARKIIKPHSPTTAVIEDAITDALKRLILPSMEREIRSELKDKAEAQAIKIFGENLDKLLLQSPVMDKKIVAIDPGFRTGCKVAAINESGDVLATDTIYPTAPHNKTAQAEEVLLKLINKHSINLLAIGNGTASRETELFVSELIKKHHLPVNYTIVSEAGASVYSASKIAQEEFPQLDVSLRSAVSIARRLQDPLAELVKIEPKAIGVGQYQHDVNQKALNEKLGGVVEDCVNSVGVNLNTASSQLLSYVAGLTPSLTKKIAAWREKEGSFTTRKQLKKVSGLGPKAFEQCAGFLRIPDSANPLDNTAVHPESYAVVESLTKQLGKPLEKILGDSSLKQLSPKQWAAELNVGLPTLQDIFEELMKPGRDPREDNFPPLFRQDVMELEEINPGMSLQGVVRNVVDFGAFVDIGVHQDGLIHISQLSHNYVKHPLDVLAVGDIVTVTVLDVDVSRKRIGLSLIKNSN</sequence>
<dbReference type="SUPFAM" id="SSF53098">
    <property type="entry name" value="Ribonuclease H-like"/>
    <property type="match status" value="1"/>
</dbReference>
<keyword evidence="3" id="KW-1185">Reference proteome</keyword>
<evidence type="ECO:0000259" key="1">
    <source>
        <dbReference type="PROSITE" id="PS50126"/>
    </source>
</evidence>
<dbReference type="InterPro" id="IPR010994">
    <property type="entry name" value="RuvA_2-like"/>
</dbReference>
<dbReference type="CDD" id="cd05685">
    <property type="entry name" value="S1_Tex"/>
    <property type="match status" value="1"/>
</dbReference>
<name>A0AAU0UK55_9FIRM</name>
<dbReference type="InterPro" id="IPR003029">
    <property type="entry name" value="S1_domain"/>
</dbReference>
<dbReference type="Pfam" id="PF00575">
    <property type="entry name" value="S1"/>
    <property type="match status" value="1"/>
</dbReference>
<dbReference type="Pfam" id="PF16921">
    <property type="entry name" value="Tex_YqgF"/>
    <property type="match status" value="1"/>
</dbReference>
<protein>
    <submittedName>
        <fullName evidence="2">RNA-binding transcriptional accessory protein</fullName>
    </submittedName>
</protein>
<accession>A0AAU0UK55</accession>
<dbReference type="RefSeq" id="WP_366923491.1">
    <property type="nucleotide sequence ID" value="NZ_CP121694.1"/>
</dbReference>
<dbReference type="Gene3D" id="3.30.420.140">
    <property type="entry name" value="YqgF/RNase H-like domain"/>
    <property type="match status" value="1"/>
</dbReference>
<dbReference type="FunFam" id="2.40.50.140:FF:000051">
    <property type="entry name" value="RNA-binding transcriptional accessory protein"/>
    <property type="match status" value="1"/>
</dbReference>
<dbReference type="Pfam" id="PF12836">
    <property type="entry name" value="HHH_3"/>
    <property type="match status" value="1"/>
</dbReference>
<dbReference type="SUPFAM" id="SSF50249">
    <property type="entry name" value="Nucleic acid-binding proteins"/>
    <property type="match status" value="1"/>
</dbReference>
<dbReference type="GO" id="GO:0005737">
    <property type="term" value="C:cytoplasm"/>
    <property type="evidence" value="ECO:0007669"/>
    <property type="project" value="UniProtKB-ARBA"/>
</dbReference>
<dbReference type="InterPro" id="IPR037027">
    <property type="entry name" value="YqgF/RNaseH-like_dom_sf"/>
</dbReference>
<dbReference type="PANTHER" id="PTHR10724">
    <property type="entry name" value="30S RIBOSOMAL PROTEIN S1"/>
    <property type="match status" value="1"/>
</dbReference>
<dbReference type="InterPro" id="IPR055179">
    <property type="entry name" value="Tex-like_central_region"/>
</dbReference>
<dbReference type="Gene3D" id="1.10.3500.10">
    <property type="entry name" value="Tex N-terminal region-like"/>
    <property type="match status" value="1"/>
</dbReference>
<dbReference type="Pfam" id="PF22706">
    <property type="entry name" value="Tex_central_region"/>
    <property type="match status" value="1"/>
</dbReference>
<dbReference type="GO" id="GO:0003735">
    <property type="term" value="F:structural constituent of ribosome"/>
    <property type="evidence" value="ECO:0007669"/>
    <property type="project" value="TreeGrafter"/>
</dbReference>
<dbReference type="InterPro" id="IPR044146">
    <property type="entry name" value="S1_Tex"/>
</dbReference>
<dbReference type="Pfam" id="PF17674">
    <property type="entry name" value="HHH_9"/>
    <property type="match status" value="1"/>
</dbReference>
<organism evidence="2 3">
    <name type="scientific">Metallumcola ferriviriculae</name>
    <dbReference type="NCBI Taxonomy" id="3039180"/>
    <lineage>
        <taxon>Bacteria</taxon>
        <taxon>Bacillati</taxon>
        <taxon>Bacillota</taxon>
        <taxon>Clostridia</taxon>
        <taxon>Neomoorellales</taxon>
        <taxon>Desulfitibacteraceae</taxon>
        <taxon>Metallumcola</taxon>
    </lineage>
</organism>
<dbReference type="InterPro" id="IPR041692">
    <property type="entry name" value="HHH_9"/>
</dbReference>
<dbReference type="AlphaFoldDB" id="A0AAU0UK55"/>
<dbReference type="Gene3D" id="1.10.10.650">
    <property type="entry name" value="RuvA domain 2-like"/>
    <property type="match status" value="1"/>
</dbReference>
<dbReference type="InterPro" id="IPR023319">
    <property type="entry name" value="Tex-like_HTH_dom_sf"/>
</dbReference>
<dbReference type="InterPro" id="IPR012340">
    <property type="entry name" value="NA-bd_OB-fold"/>
</dbReference>
<dbReference type="InterPro" id="IPR012337">
    <property type="entry name" value="RNaseH-like_sf"/>
</dbReference>
<dbReference type="GO" id="GO:0006412">
    <property type="term" value="P:translation"/>
    <property type="evidence" value="ECO:0007669"/>
    <property type="project" value="TreeGrafter"/>
</dbReference>
<proteinExistence type="predicted"/>
<reference evidence="2 3" key="1">
    <citation type="submission" date="2023-04" db="EMBL/GenBank/DDBJ databases">
        <authorList>
            <person name="Hsu D."/>
        </authorList>
    </citation>
    <scope>NUCLEOTIDE SEQUENCE [LARGE SCALE GENOMIC DNA]</scope>
    <source>
        <strain evidence="2 3">MK1</strain>
    </source>
</reference>
<dbReference type="GO" id="GO:0006139">
    <property type="term" value="P:nucleobase-containing compound metabolic process"/>
    <property type="evidence" value="ECO:0007669"/>
    <property type="project" value="InterPro"/>
</dbReference>
<dbReference type="SUPFAM" id="SSF47781">
    <property type="entry name" value="RuvA domain 2-like"/>
    <property type="match status" value="2"/>
</dbReference>
<dbReference type="InterPro" id="IPR032639">
    <property type="entry name" value="Tex_YqgF"/>
</dbReference>
<dbReference type="SUPFAM" id="SSF158832">
    <property type="entry name" value="Tex N-terminal region-like"/>
    <property type="match status" value="1"/>
</dbReference>
<dbReference type="SMART" id="SM00732">
    <property type="entry name" value="YqgFc"/>
    <property type="match status" value="1"/>
</dbReference>
<dbReference type="PANTHER" id="PTHR10724:SF10">
    <property type="entry name" value="S1 RNA-BINDING DOMAIN-CONTAINING PROTEIN 1"/>
    <property type="match status" value="1"/>
</dbReference>
<dbReference type="InterPro" id="IPR023323">
    <property type="entry name" value="Tex-like_dom_sf"/>
</dbReference>
<dbReference type="FunFam" id="3.30.420.140:FF:000001">
    <property type="entry name" value="RNA-binding transcriptional accessory protein"/>
    <property type="match status" value="1"/>
</dbReference>
<dbReference type="Gene3D" id="1.10.150.310">
    <property type="entry name" value="Tex RuvX-like domain-like"/>
    <property type="match status" value="1"/>
</dbReference>
<dbReference type="EMBL" id="CP121694">
    <property type="protein sequence ID" value="WRO20602.1"/>
    <property type="molecule type" value="Genomic_DNA"/>
</dbReference>
<evidence type="ECO:0000313" key="2">
    <source>
        <dbReference type="EMBL" id="WRO20602.1"/>
    </source>
</evidence>
<dbReference type="GO" id="GO:0003729">
    <property type="term" value="F:mRNA binding"/>
    <property type="evidence" value="ECO:0007669"/>
    <property type="project" value="TreeGrafter"/>
</dbReference>
<feature type="domain" description="S1 motif" evidence="1">
    <location>
        <begin position="635"/>
        <end position="704"/>
    </location>
</feature>
<dbReference type="InterPro" id="IPR018974">
    <property type="entry name" value="Tex-like_N"/>
</dbReference>
<evidence type="ECO:0000313" key="3">
    <source>
        <dbReference type="Proteomes" id="UP001329915"/>
    </source>
</evidence>
<dbReference type="KEGG" id="dbc:MFMK1_000385"/>
<gene>
    <name evidence="2" type="ORF">MFMK1_000385</name>
</gene>
<dbReference type="PROSITE" id="PS50126">
    <property type="entry name" value="S1"/>
    <property type="match status" value="1"/>
</dbReference>
<dbReference type="SMART" id="SM00316">
    <property type="entry name" value="S1"/>
    <property type="match status" value="1"/>
</dbReference>
<dbReference type="Gene3D" id="2.40.50.140">
    <property type="entry name" value="Nucleic acid-binding proteins"/>
    <property type="match status" value="1"/>
</dbReference>
<dbReference type="FunFam" id="1.10.10.650:FF:000001">
    <property type="entry name" value="S1 RNA-binding domain 1"/>
    <property type="match status" value="1"/>
</dbReference>
<dbReference type="Proteomes" id="UP001329915">
    <property type="component" value="Chromosome"/>
</dbReference>
<dbReference type="Pfam" id="PF09371">
    <property type="entry name" value="Tex_N"/>
    <property type="match status" value="1"/>
</dbReference>